<dbReference type="InterPro" id="IPR036736">
    <property type="entry name" value="ACP-like_sf"/>
</dbReference>
<keyword evidence="1" id="KW-0596">Phosphopantetheine</keyword>
<sequence>MSTDVGAELTAIWRQVFDIAEAEVDPAESFFEIGGTSFQAVQLMTRIEQAFGVKVPLPVIFTEGSVEGLTAAVEEALGGGADDDLLASVEGLSEEEALRLLQEHEARATADRTDT</sequence>
<dbReference type="Proteomes" id="UP001622557">
    <property type="component" value="Chromosome"/>
</dbReference>
<gene>
    <name evidence="4" type="ORF">OG350_00950</name>
</gene>
<evidence type="ECO:0000256" key="1">
    <source>
        <dbReference type="ARBA" id="ARBA00022450"/>
    </source>
</evidence>
<organism evidence="4 5">
    <name type="scientific">Streptomyces achromogenes</name>
    <dbReference type="NCBI Taxonomy" id="67255"/>
    <lineage>
        <taxon>Bacteria</taxon>
        <taxon>Bacillati</taxon>
        <taxon>Actinomycetota</taxon>
        <taxon>Actinomycetes</taxon>
        <taxon>Kitasatosporales</taxon>
        <taxon>Streptomycetaceae</taxon>
        <taxon>Streptomyces</taxon>
    </lineage>
</organism>
<name>A0ABZ1KGN8_STRAH</name>
<reference evidence="4 5" key="1">
    <citation type="submission" date="2022-10" db="EMBL/GenBank/DDBJ databases">
        <title>The complete genomes of actinobacterial strains from the NBC collection.</title>
        <authorList>
            <person name="Joergensen T.S."/>
            <person name="Alvarez Arevalo M."/>
            <person name="Sterndorff E.B."/>
            <person name="Faurdal D."/>
            <person name="Vuksanovic O."/>
            <person name="Mourched A.-S."/>
            <person name="Charusanti P."/>
            <person name="Shaw S."/>
            <person name="Blin K."/>
            <person name="Weber T."/>
        </authorList>
    </citation>
    <scope>NUCLEOTIDE SEQUENCE [LARGE SCALE GENOMIC DNA]</scope>
    <source>
        <strain evidence="4 5">NBC_00156</strain>
    </source>
</reference>
<evidence type="ECO:0000313" key="5">
    <source>
        <dbReference type="Proteomes" id="UP001622557"/>
    </source>
</evidence>
<evidence type="ECO:0000256" key="2">
    <source>
        <dbReference type="ARBA" id="ARBA00022553"/>
    </source>
</evidence>
<dbReference type="SMART" id="SM00823">
    <property type="entry name" value="PKS_PP"/>
    <property type="match status" value="1"/>
</dbReference>
<dbReference type="GeneID" id="97278946"/>
<evidence type="ECO:0000259" key="3">
    <source>
        <dbReference type="PROSITE" id="PS50075"/>
    </source>
</evidence>
<feature type="domain" description="Carrier" evidence="3">
    <location>
        <begin position="1"/>
        <end position="77"/>
    </location>
</feature>
<dbReference type="PROSITE" id="PS50075">
    <property type="entry name" value="CARRIER"/>
    <property type="match status" value="1"/>
</dbReference>
<dbReference type="Gene3D" id="1.10.1200.10">
    <property type="entry name" value="ACP-like"/>
    <property type="match status" value="1"/>
</dbReference>
<proteinExistence type="predicted"/>
<dbReference type="InterPro" id="IPR009081">
    <property type="entry name" value="PP-bd_ACP"/>
</dbReference>
<keyword evidence="2" id="KW-0597">Phosphoprotein</keyword>
<dbReference type="SUPFAM" id="SSF47336">
    <property type="entry name" value="ACP-like"/>
    <property type="match status" value="1"/>
</dbReference>
<dbReference type="EMBL" id="CP108164">
    <property type="protein sequence ID" value="WTQ78950.1"/>
    <property type="molecule type" value="Genomic_DNA"/>
</dbReference>
<dbReference type="Pfam" id="PF00550">
    <property type="entry name" value="PP-binding"/>
    <property type="match status" value="1"/>
</dbReference>
<dbReference type="RefSeq" id="WP_030615469.1">
    <property type="nucleotide sequence ID" value="NZ_CP108164.1"/>
</dbReference>
<keyword evidence="5" id="KW-1185">Reference proteome</keyword>
<evidence type="ECO:0000313" key="4">
    <source>
        <dbReference type="EMBL" id="WTQ78950.1"/>
    </source>
</evidence>
<protein>
    <submittedName>
        <fullName evidence="4">Acyl carrier protein</fullName>
    </submittedName>
</protein>
<dbReference type="PANTHER" id="PTHR44845">
    <property type="entry name" value="CARRIER DOMAIN-CONTAINING PROTEIN"/>
    <property type="match status" value="1"/>
</dbReference>
<dbReference type="InterPro" id="IPR020806">
    <property type="entry name" value="PKS_PP-bd"/>
</dbReference>
<dbReference type="PANTHER" id="PTHR44845:SF6">
    <property type="entry name" value="BETA-ALANINE-ACTIVATING ENZYME"/>
    <property type="match status" value="1"/>
</dbReference>
<accession>A0ABZ1KGN8</accession>